<feature type="region of interest" description="Disordered" evidence="1">
    <location>
        <begin position="176"/>
        <end position="198"/>
    </location>
</feature>
<dbReference type="KEGG" id="hgr:DW355_08460"/>
<feature type="domain" description="HTH marR-type" evidence="2">
    <location>
        <begin position="23"/>
        <end position="156"/>
    </location>
</feature>
<proteinExistence type="predicted"/>
<dbReference type="SUPFAM" id="SSF46785">
    <property type="entry name" value="Winged helix' DNA-binding domain"/>
    <property type="match status" value="1"/>
</dbReference>
<dbReference type="InterPro" id="IPR036388">
    <property type="entry name" value="WH-like_DNA-bd_sf"/>
</dbReference>
<dbReference type="EMBL" id="CP031395">
    <property type="protein sequence ID" value="QBK04797.1"/>
    <property type="molecule type" value="Genomic_DNA"/>
</dbReference>
<dbReference type="PANTHER" id="PTHR33164">
    <property type="entry name" value="TRANSCRIPTIONAL REGULATOR, MARR FAMILY"/>
    <property type="match status" value="1"/>
</dbReference>
<dbReference type="InterPro" id="IPR039422">
    <property type="entry name" value="MarR/SlyA-like"/>
</dbReference>
<sequence length="198" mass="21921">MIKSIMMRGNPPVNALREPHRLDELLNFRLHRLHMLSGAPVVRLLEGRHGITRREWRLLALLADRGPLSPSELADQGQLDRTRTSRSIGLLVSKALALRQTSPADPRRACISLTASGQSLYEDVFPQVADINRQLVSVLDEATLNALDRALQGLTDQARQLNLTVAADVKTQRRQGGSKRLLARSRQDALPAGEASIF</sequence>
<accession>A0A4P6UL57</accession>
<reference evidence="3 4" key="1">
    <citation type="submission" date="2018-07" db="EMBL/GenBank/DDBJ databases">
        <title>Exploring interactions and the metabolic potential of the ultra-small soil bacteria Hylemonella gracilis.</title>
        <authorList>
            <person name="Tyc O."/>
            <person name="Kulkarni P."/>
            <person name="Gawehns F."/>
            <person name="Hundscheid M."/>
            <person name="Zweers H."/>
            <person name="Garbeva P."/>
        </authorList>
    </citation>
    <scope>NUCLEOTIDE SEQUENCE [LARGE SCALE GENOMIC DNA]</scope>
    <source>
        <strain evidence="3 4">NS1</strain>
    </source>
</reference>
<evidence type="ECO:0000313" key="4">
    <source>
        <dbReference type="Proteomes" id="UP000292939"/>
    </source>
</evidence>
<dbReference type="Pfam" id="PF12802">
    <property type="entry name" value="MarR_2"/>
    <property type="match status" value="1"/>
</dbReference>
<name>A0A4P6UL57_9BURK</name>
<evidence type="ECO:0000259" key="2">
    <source>
        <dbReference type="PROSITE" id="PS50995"/>
    </source>
</evidence>
<dbReference type="PROSITE" id="PS50995">
    <property type="entry name" value="HTH_MARR_2"/>
    <property type="match status" value="1"/>
</dbReference>
<dbReference type="PANTHER" id="PTHR33164:SF99">
    <property type="entry name" value="MARR FAMILY REGULATORY PROTEIN"/>
    <property type="match status" value="1"/>
</dbReference>
<protein>
    <submittedName>
        <fullName evidence="3">MarR family transcriptional regulator</fullName>
    </submittedName>
</protein>
<dbReference type="Gene3D" id="1.10.10.10">
    <property type="entry name" value="Winged helix-like DNA-binding domain superfamily/Winged helix DNA-binding domain"/>
    <property type="match status" value="1"/>
</dbReference>
<dbReference type="GO" id="GO:0003700">
    <property type="term" value="F:DNA-binding transcription factor activity"/>
    <property type="evidence" value="ECO:0007669"/>
    <property type="project" value="InterPro"/>
</dbReference>
<dbReference type="AlphaFoldDB" id="A0A4P6UL57"/>
<dbReference type="InterPro" id="IPR000835">
    <property type="entry name" value="HTH_MarR-typ"/>
</dbReference>
<dbReference type="Proteomes" id="UP000292939">
    <property type="component" value="Chromosome"/>
</dbReference>
<evidence type="ECO:0000256" key="1">
    <source>
        <dbReference type="SAM" id="MobiDB-lite"/>
    </source>
</evidence>
<evidence type="ECO:0000313" key="3">
    <source>
        <dbReference type="EMBL" id="QBK04797.1"/>
    </source>
</evidence>
<dbReference type="GO" id="GO:0006950">
    <property type="term" value="P:response to stress"/>
    <property type="evidence" value="ECO:0007669"/>
    <property type="project" value="TreeGrafter"/>
</dbReference>
<dbReference type="SMART" id="SM00347">
    <property type="entry name" value="HTH_MARR"/>
    <property type="match status" value="1"/>
</dbReference>
<organism evidence="3 4">
    <name type="scientific">Hylemonella gracilis</name>
    <dbReference type="NCBI Taxonomy" id="80880"/>
    <lineage>
        <taxon>Bacteria</taxon>
        <taxon>Pseudomonadati</taxon>
        <taxon>Pseudomonadota</taxon>
        <taxon>Betaproteobacteria</taxon>
        <taxon>Burkholderiales</taxon>
        <taxon>Comamonadaceae</taxon>
        <taxon>Hylemonella</taxon>
    </lineage>
</organism>
<gene>
    <name evidence="3" type="ORF">DW355_08460</name>
</gene>
<dbReference type="InterPro" id="IPR036390">
    <property type="entry name" value="WH_DNA-bd_sf"/>
</dbReference>